<evidence type="ECO:0000313" key="5">
    <source>
        <dbReference type="EMBL" id="WOK97848.1"/>
    </source>
</evidence>
<dbReference type="InterPro" id="IPR052611">
    <property type="entry name" value="Plant_RLK_LysM"/>
</dbReference>
<dbReference type="Gene3D" id="1.10.510.10">
    <property type="entry name" value="Transferase(Phosphotransferase) domain 1"/>
    <property type="match status" value="1"/>
</dbReference>
<dbReference type="PANTHER" id="PTHR45927:SF11">
    <property type="entry name" value="LYSM DOMAIN RECEPTOR-LIKE KINASE 4"/>
    <property type="match status" value="1"/>
</dbReference>
<dbReference type="SMART" id="SM00220">
    <property type="entry name" value="S_TKc"/>
    <property type="match status" value="1"/>
</dbReference>
<dbReference type="AlphaFoldDB" id="A0AAQ3JX74"/>
<evidence type="ECO:0000256" key="2">
    <source>
        <dbReference type="SAM" id="Phobius"/>
    </source>
</evidence>
<organism evidence="5 6">
    <name type="scientific">Canna indica</name>
    <name type="common">Indian-shot</name>
    <dbReference type="NCBI Taxonomy" id="4628"/>
    <lineage>
        <taxon>Eukaryota</taxon>
        <taxon>Viridiplantae</taxon>
        <taxon>Streptophyta</taxon>
        <taxon>Embryophyta</taxon>
        <taxon>Tracheophyta</taxon>
        <taxon>Spermatophyta</taxon>
        <taxon>Magnoliopsida</taxon>
        <taxon>Liliopsida</taxon>
        <taxon>Zingiberales</taxon>
        <taxon>Cannaceae</taxon>
        <taxon>Canna</taxon>
    </lineage>
</organism>
<feature type="signal peptide" evidence="3">
    <location>
        <begin position="1"/>
        <end position="31"/>
    </location>
</feature>
<keyword evidence="6" id="KW-1185">Reference proteome</keyword>
<dbReference type="Pfam" id="PF23446">
    <property type="entry name" value="LysM1_NFP_LYK"/>
    <property type="match status" value="1"/>
</dbReference>
<feature type="chain" id="PRO_5042863112" description="Protein kinase domain-containing protein" evidence="3">
    <location>
        <begin position="32"/>
        <end position="545"/>
    </location>
</feature>
<gene>
    <name evidence="5" type="ORF">Cni_G06556</name>
</gene>
<dbReference type="EMBL" id="CP136891">
    <property type="protein sequence ID" value="WOK97848.1"/>
    <property type="molecule type" value="Genomic_DNA"/>
</dbReference>
<dbReference type="InterPro" id="IPR011009">
    <property type="entry name" value="Kinase-like_dom_sf"/>
</dbReference>
<dbReference type="Proteomes" id="UP001327560">
    <property type="component" value="Chromosome 2"/>
</dbReference>
<dbReference type="Pfam" id="PF23472">
    <property type="entry name" value="LysM2_CERK1_LYK3_4_5"/>
    <property type="match status" value="1"/>
</dbReference>
<keyword evidence="2" id="KW-0472">Membrane</keyword>
<feature type="domain" description="Protein kinase" evidence="4">
    <location>
        <begin position="272"/>
        <end position="545"/>
    </location>
</feature>
<evidence type="ECO:0000256" key="1">
    <source>
        <dbReference type="SAM" id="MobiDB-lite"/>
    </source>
</evidence>
<feature type="transmembrane region" description="Helical" evidence="2">
    <location>
        <begin position="205"/>
        <end position="232"/>
    </location>
</feature>
<dbReference type="InterPro" id="IPR056562">
    <property type="entry name" value="LysM2_CERK1_LYK3_4_5"/>
</dbReference>
<dbReference type="InterPro" id="IPR008271">
    <property type="entry name" value="Ser/Thr_kinase_AS"/>
</dbReference>
<dbReference type="InterPro" id="IPR056561">
    <property type="entry name" value="NFP_LYK_LysM1"/>
</dbReference>
<evidence type="ECO:0000259" key="4">
    <source>
        <dbReference type="PROSITE" id="PS50011"/>
    </source>
</evidence>
<dbReference type="PROSITE" id="PS00108">
    <property type="entry name" value="PROTEIN_KINASE_ST"/>
    <property type="match status" value="1"/>
</dbReference>
<proteinExistence type="predicted"/>
<feature type="region of interest" description="Disordered" evidence="1">
    <location>
        <begin position="178"/>
        <end position="199"/>
    </location>
</feature>
<dbReference type="InterPro" id="IPR000719">
    <property type="entry name" value="Prot_kinase_dom"/>
</dbReference>
<dbReference type="GO" id="GO:0004672">
    <property type="term" value="F:protein kinase activity"/>
    <property type="evidence" value="ECO:0007669"/>
    <property type="project" value="InterPro"/>
</dbReference>
<dbReference type="Gene3D" id="3.30.200.20">
    <property type="entry name" value="Phosphorylase Kinase, domain 1"/>
    <property type="match status" value="1"/>
</dbReference>
<dbReference type="PANTHER" id="PTHR45927">
    <property type="entry name" value="LYSM-DOMAIN RECEPTOR-LIKE KINASE-RELATED"/>
    <property type="match status" value="1"/>
</dbReference>
<protein>
    <recommendedName>
        <fullName evidence="4">Protein kinase domain-containing protein</fullName>
    </recommendedName>
</protein>
<keyword evidence="2" id="KW-0812">Transmembrane</keyword>
<evidence type="ECO:0000256" key="3">
    <source>
        <dbReference type="SAM" id="SignalP"/>
    </source>
</evidence>
<dbReference type="SUPFAM" id="SSF56112">
    <property type="entry name" value="Protein kinase-like (PK-like)"/>
    <property type="match status" value="1"/>
</dbReference>
<name>A0AAQ3JX74_9LILI</name>
<evidence type="ECO:0000313" key="6">
    <source>
        <dbReference type="Proteomes" id="UP001327560"/>
    </source>
</evidence>
<keyword evidence="3" id="KW-0732">Signal</keyword>
<dbReference type="Pfam" id="PF00069">
    <property type="entry name" value="Pkinase"/>
    <property type="match status" value="1"/>
</dbReference>
<feature type="compositionally biased region" description="Pro residues" evidence="1">
    <location>
        <begin position="184"/>
        <end position="193"/>
    </location>
</feature>
<sequence>MKQSTTPLSMASQSLTLVYLILSSLPSLLLSQQPYEGILTTDCYKTHNLTSLLGYFCNAQPSCQSYLTFHSQPPYNSVTNISPLLASYLSLLSQANSAAPSSTFPNNTKILIPINCSCSSLHYKLNSSYRVTNGDTAFIIANNTFQGLSTCQAIMNQSLNGIDKMFAGQDITREPNISQLETPSLPPQSPPTAPSTTTGKSSNHVGLYAGIGVAAAAVALLIAILAVIYFIFKAMKKKKNRVGAGKIIPPSDSDTFGFEITSSSTDKIQSEDMLSKISDIGNALRVYKSEELQLATENFSKECLIEGSIYRGVFNGDAAAVKVVNRDVSKEIEIPKKINHFNLIKLSGIGYYRGQWFLVCEYAKNGSLSNWVLYRSGSKVLSWTQRTQIAVDMANGLSNLHGYTKPAYMHKDIKSSNILLDQTMRAKIANFIMTRESEGSKVELFAPEYLEPGLVSPRLDVYAVGVVMMEMMTWRDVLEAQKEDSLVDLLTGGDQDAMEDIGRFVDPLLGESYPVHLALEMARLIERCLRRRQALGQKWRKRRKI</sequence>
<reference evidence="5 6" key="1">
    <citation type="submission" date="2023-10" db="EMBL/GenBank/DDBJ databases">
        <title>Chromosome-scale genome assembly provides insights into flower coloration mechanisms of Canna indica.</title>
        <authorList>
            <person name="Li C."/>
        </authorList>
    </citation>
    <scope>NUCLEOTIDE SEQUENCE [LARGE SCALE GENOMIC DNA]</scope>
    <source>
        <tissue evidence="5">Flower</tissue>
    </source>
</reference>
<dbReference type="PROSITE" id="PS50011">
    <property type="entry name" value="PROTEIN_KINASE_DOM"/>
    <property type="match status" value="1"/>
</dbReference>
<accession>A0AAQ3JX74</accession>
<keyword evidence="2" id="KW-1133">Transmembrane helix</keyword>
<dbReference type="GO" id="GO:0005524">
    <property type="term" value="F:ATP binding"/>
    <property type="evidence" value="ECO:0007669"/>
    <property type="project" value="InterPro"/>
</dbReference>